<dbReference type="Gene3D" id="1.10.10.10">
    <property type="entry name" value="Winged helix-like DNA-binding domain superfamily/Winged helix DNA-binding domain"/>
    <property type="match status" value="1"/>
</dbReference>
<dbReference type="Pfam" id="PF01527">
    <property type="entry name" value="HTH_Tnp_1"/>
    <property type="match status" value="1"/>
</dbReference>
<organism evidence="2 3">
    <name type="scientific">Nesterenkonia aethiopica</name>
    <dbReference type="NCBI Taxonomy" id="269144"/>
    <lineage>
        <taxon>Bacteria</taxon>
        <taxon>Bacillati</taxon>
        <taxon>Actinomycetota</taxon>
        <taxon>Actinomycetes</taxon>
        <taxon>Micrococcales</taxon>
        <taxon>Micrococcaceae</taxon>
        <taxon>Nesterenkonia</taxon>
    </lineage>
</organism>
<keyword evidence="3" id="KW-1185">Reference proteome</keyword>
<protein>
    <submittedName>
        <fullName evidence="2">Transposase</fullName>
    </submittedName>
</protein>
<evidence type="ECO:0000256" key="1">
    <source>
        <dbReference type="SAM" id="Coils"/>
    </source>
</evidence>
<gene>
    <name evidence="2" type="ORF">GCM10010529_28770</name>
</gene>
<dbReference type="InterPro" id="IPR036388">
    <property type="entry name" value="WH-like_DNA-bd_sf"/>
</dbReference>
<evidence type="ECO:0000313" key="3">
    <source>
        <dbReference type="Proteomes" id="UP001500236"/>
    </source>
</evidence>
<dbReference type="InterPro" id="IPR002514">
    <property type="entry name" value="Transposase_8"/>
</dbReference>
<sequence length="103" mass="11709">MPGITDPALKQRAVRLVLDHQPEYSSRTAAIKAVAAQLGVGRDSLRRWIAQHEIDRGTREGTTSTELEEIRRLKAENKRLKETNEILRKASIFFAGELDLRSR</sequence>
<evidence type="ECO:0000313" key="2">
    <source>
        <dbReference type="EMBL" id="GAA3075213.1"/>
    </source>
</evidence>
<name>A0ABP6M793_9MICC</name>
<comment type="caution">
    <text evidence="2">The sequence shown here is derived from an EMBL/GenBank/DDBJ whole genome shotgun (WGS) entry which is preliminary data.</text>
</comment>
<feature type="coiled-coil region" evidence="1">
    <location>
        <begin position="63"/>
        <end position="90"/>
    </location>
</feature>
<keyword evidence="1" id="KW-0175">Coiled coil</keyword>
<dbReference type="EMBL" id="BAAAVT010000024">
    <property type="protein sequence ID" value="GAA3075213.1"/>
    <property type="molecule type" value="Genomic_DNA"/>
</dbReference>
<dbReference type="InterPro" id="IPR009057">
    <property type="entry name" value="Homeodomain-like_sf"/>
</dbReference>
<proteinExistence type="predicted"/>
<dbReference type="SUPFAM" id="SSF46689">
    <property type="entry name" value="Homeodomain-like"/>
    <property type="match status" value="1"/>
</dbReference>
<accession>A0ABP6M793</accession>
<reference evidence="3" key="1">
    <citation type="journal article" date="2019" name="Int. J. Syst. Evol. Microbiol.">
        <title>The Global Catalogue of Microorganisms (GCM) 10K type strain sequencing project: providing services to taxonomists for standard genome sequencing and annotation.</title>
        <authorList>
            <consortium name="The Broad Institute Genomics Platform"/>
            <consortium name="The Broad Institute Genome Sequencing Center for Infectious Disease"/>
            <person name="Wu L."/>
            <person name="Ma J."/>
        </authorList>
    </citation>
    <scope>NUCLEOTIDE SEQUENCE [LARGE SCALE GENOMIC DNA]</scope>
    <source>
        <strain evidence="3">JCM 14309</strain>
    </source>
</reference>
<dbReference type="Proteomes" id="UP001500236">
    <property type="component" value="Unassembled WGS sequence"/>
</dbReference>